<dbReference type="Pfam" id="PF05384">
    <property type="entry name" value="DegS"/>
    <property type="match status" value="1"/>
</dbReference>
<dbReference type="Pfam" id="PF02518">
    <property type="entry name" value="HATPase_c"/>
    <property type="match status" value="1"/>
</dbReference>
<dbReference type="InterPro" id="IPR016381">
    <property type="entry name" value="Sig_transdc_His_kinase_DegS"/>
</dbReference>
<reference evidence="18 19" key="1">
    <citation type="journal article" date="2018" name="Environ. Microbiol.">
        <title>Novel energy conservation strategies and behaviour of Pelotomaculum schinkii driving syntrophic propionate catabolism.</title>
        <authorList>
            <person name="Hidalgo-Ahumada C.A.P."/>
            <person name="Nobu M.K."/>
            <person name="Narihiro T."/>
            <person name="Tamaki H."/>
            <person name="Liu W.T."/>
            <person name="Kamagata Y."/>
            <person name="Stams A.J.M."/>
            <person name="Imachi H."/>
            <person name="Sousa D.Z."/>
        </authorList>
    </citation>
    <scope>NUCLEOTIDE SEQUENCE [LARGE SCALE GENOMIC DNA]</scope>
    <source>
        <strain evidence="18 19">MGP</strain>
    </source>
</reference>
<dbReference type="Pfam" id="PF07730">
    <property type="entry name" value="HisKA_3"/>
    <property type="match status" value="1"/>
</dbReference>
<dbReference type="InterPro" id="IPR004358">
    <property type="entry name" value="Sig_transdc_His_kin-like_C"/>
</dbReference>
<evidence type="ECO:0000259" key="17">
    <source>
        <dbReference type="PROSITE" id="PS50109"/>
    </source>
</evidence>
<dbReference type="InterPro" id="IPR036890">
    <property type="entry name" value="HATPase_C_sf"/>
</dbReference>
<gene>
    <name evidence="18" type="primary">degS</name>
    <name evidence="18" type="ORF">Pmgp_01952</name>
</gene>
<dbReference type="GO" id="GO:0046872">
    <property type="term" value="F:metal ion binding"/>
    <property type="evidence" value="ECO:0007669"/>
    <property type="project" value="UniProtKB-KW"/>
</dbReference>
<evidence type="ECO:0000256" key="1">
    <source>
        <dbReference type="ARBA" id="ARBA00000085"/>
    </source>
</evidence>
<comment type="catalytic activity">
    <reaction evidence="1">
        <text>ATP + protein L-histidine = ADP + protein N-phospho-L-histidine.</text>
        <dbReference type="EC" id="2.7.13.3"/>
    </reaction>
</comment>
<evidence type="ECO:0000256" key="16">
    <source>
        <dbReference type="SAM" id="Coils"/>
    </source>
</evidence>
<evidence type="ECO:0000256" key="6">
    <source>
        <dbReference type="ARBA" id="ARBA00022485"/>
    </source>
</evidence>
<feature type="coiled-coil region" evidence="16">
    <location>
        <begin position="28"/>
        <end position="62"/>
    </location>
</feature>
<evidence type="ECO:0000256" key="13">
    <source>
        <dbReference type="ARBA" id="ARBA00023014"/>
    </source>
</evidence>
<dbReference type="Gene3D" id="3.30.565.10">
    <property type="entry name" value="Histidine kinase-like ATPase, C-terminal domain"/>
    <property type="match status" value="1"/>
</dbReference>
<evidence type="ECO:0000256" key="3">
    <source>
        <dbReference type="ARBA" id="ARBA00004496"/>
    </source>
</evidence>
<evidence type="ECO:0000256" key="11">
    <source>
        <dbReference type="ARBA" id="ARBA00023004"/>
    </source>
</evidence>
<dbReference type="GO" id="GO:0046983">
    <property type="term" value="F:protein dimerization activity"/>
    <property type="evidence" value="ECO:0007669"/>
    <property type="project" value="InterPro"/>
</dbReference>
<dbReference type="AlphaFoldDB" id="A0A4Y7RRP0"/>
<evidence type="ECO:0000256" key="9">
    <source>
        <dbReference type="ARBA" id="ARBA00022723"/>
    </source>
</evidence>
<keyword evidence="13" id="KW-0411">Iron-sulfur</keyword>
<protein>
    <recommendedName>
        <fullName evidence="5">Oxygen sensor histidine kinase NreB</fullName>
        <ecNumber evidence="4">2.7.13.3</ecNumber>
    </recommendedName>
    <alternativeName>
        <fullName evidence="15">Nitrogen regulation protein B</fullName>
    </alternativeName>
</protein>
<organism evidence="18 19">
    <name type="scientific">Pelotomaculum propionicicum</name>
    <dbReference type="NCBI Taxonomy" id="258475"/>
    <lineage>
        <taxon>Bacteria</taxon>
        <taxon>Bacillati</taxon>
        <taxon>Bacillota</taxon>
        <taxon>Clostridia</taxon>
        <taxon>Eubacteriales</taxon>
        <taxon>Desulfotomaculaceae</taxon>
        <taxon>Pelotomaculum</taxon>
    </lineage>
</organism>
<evidence type="ECO:0000256" key="8">
    <source>
        <dbReference type="ARBA" id="ARBA00022679"/>
    </source>
</evidence>
<evidence type="ECO:0000256" key="2">
    <source>
        <dbReference type="ARBA" id="ARBA00001966"/>
    </source>
</evidence>
<dbReference type="Gene3D" id="1.20.5.1930">
    <property type="match status" value="1"/>
</dbReference>
<dbReference type="GO" id="GO:0016020">
    <property type="term" value="C:membrane"/>
    <property type="evidence" value="ECO:0007669"/>
    <property type="project" value="InterPro"/>
</dbReference>
<keyword evidence="7" id="KW-0963">Cytoplasm</keyword>
<dbReference type="PANTHER" id="PTHR24421:SF55">
    <property type="entry name" value="SENSOR HISTIDINE KINASE YDFH"/>
    <property type="match status" value="1"/>
</dbReference>
<evidence type="ECO:0000256" key="15">
    <source>
        <dbReference type="ARBA" id="ARBA00030800"/>
    </source>
</evidence>
<evidence type="ECO:0000313" key="19">
    <source>
        <dbReference type="Proteomes" id="UP000297597"/>
    </source>
</evidence>
<dbReference type="InterPro" id="IPR050482">
    <property type="entry name" value="Sensor_HK_TwoCompSys"/>
</dbReference>
<evidence type="ECO:0000256" key="4">
    <source>
        <dbReference type="ARBA" id="ARBA00012438"/>
    </source>
</evidence>
<comment type="subcellular location">
    <subcellularLocation>
        <location evidence="3">Cytoplasm</location>
    </subcellularLocation>
</comment>
<dbReference type="SMART" id="SM00387">
    <property type="entry name" value="HATPase_c"/>
    <property type="match status" value="1"/>
</dbReference>
<dbReference type="CDD" id="cd16917">
    <property type="entry name" value="HATPase_UhpB-NarQ-NarX-like"/>
    <property type="match status" value="1"/>
</dbReference>
<dbReference type="PRINTS" id="PR00344">
    <property type="entry name" value="BCTRLSENSOR"/>
</dbReference>
<proteinExistence type="predicted"/>
<keyword evidence="10 18" id="KW-0418">Kinase</keyword>
<comment type="caution">
    <text evidence="18">The sequence shown here is derived from an EMBL/GenBank/DDBJ whole genome shotgun (WGS) entry which is preliminary data.</text>
</comment>
<dbReference type="RefSeq" id="WP_134213800.1">
    <property type="nucleotide sequence ID" value="NZ_QFFZ01000019.1"/>
</dbReference>
<dbReference type="InterPro" id="IPR008595">
    <property type="entry name" value="DegS"/>
</dbReference>
<evidence type="ECO:0000256" key="7">
    <source>
        <dbReference type="ARBA" id="ARBA00022490"/>
    </source>
</evidence>
<keyword evidence="16" id="KW-0175">Coiled coil</keyword>
<dbReference type="GO" id="GO:0000155">
    <property type="term" value="F:phosphorelay sensor kinase activity"/>
    <property type="evidence" value="ECO:0007669"/>
    <property type="project" value="InterPro"/>
</dbReference>
<dbReference type="PROSITE" id="PS50109">
    <property type="entry name" value="HIS_KIN"/>
    <property type="match status" value="1"/>
</dbReference>
<sequence length="377" mass="43644">MDTKDLDRIIKETLESIERSKIQIYDIVENTLAEQARVDQELAEVKNEVSDIIKKVDKLSRDEKKARLRLVEVSKDFRQYTERDIKEAYDTAYQFQAELIRLKEREKLLRYRRDHLEVSLRRLKNTAQRAERLVSQMGVVFNFLSGGLRDLNTKINELQQAQDMAISIIRAQEEERKRIAREIHDGPAQSMANIVMRTEYCIKLLNMSPEQVHGELVSLQNLVRLSLMDVRKIIFDLRPMVLDDLGLAPAIKRYLSNYKEQYGLQVEFLCFGQQRRLDSSIEVALFRIVQELVSNVHKHARAQNAVVKIELLRNKINVHVKDDGVGFDLEKVMSDKDREGYGLIGMRERVQLLNGEINIVTAPGQGTSINLSVPVED</sequence>
<keyword evidence="8 18" id="KW-0808">Transferase</keyword>
<dbReference type="OrthoDB" id="9781904at2"/>
<dbReference type="PANTHER" id="PTHR24421">
    <property type="entry name" value="NITRATE/NITRITE SENSOR PROTEIN NARX-RELATED"/>
    <property type="match status" value="1"/>
</dbReference>
<dbReference type="InterPro" id="IPR011712">
    <property type="entry name" value="Sig_transdc_His_kin_sub3_dim/P"/>
</dbReference>
<dbReference type="EMBL" id="QFFZ01000019">
    <property type="protein sequence ID" value="TEB10937.1"/>
    <property type="molecule type" value="Genomic_DNA"/>
</dbReference>
<evidence type="ECO:0000313" key="18">
    <source>
        <dbReference type="EMBL" id="TEB10937.1"/>
    </source>
</evidence>
<keyword evidence="9" id="KW-0479">Metal-binding</keyword>
<feature type="domain" description="Histidine kinase" evidence="17">
    <location>
        <begin position="285"/>
        <end position="377"/>
    </location>
</feature>
<evidence type="ECO:0000256" key="5">
    <source>
        <dbReference type="ARBA" id="ARBA00017322"/>
    </source>
</evidence>
<keyword evidence="12" id="KW-0902">Two-component regulatory system</keyword>
<comment type="cofactor">
    <cofactor evidence="2">
        <name>[4Fe-4S] cluster</name>
        <dbReference type="ChEBI" id="CHEBI:49883"/>
    </cofactor>
</comment>
<evidence type="ECO:0000256" key="10">
    <source>
        <dbReference type="ARBA" id="ARBA00022777"/>
    </source>
</evidence>
<keyword evidence="6" id="KW-0004">4Fe-4S</keyword>
<dbReference type="PIRSF" id="PIRSF003169">
    <property type="entry name" value="STHK_DegS"/>
    <property type="match status" value="1"/>
</dbReference>
<accession>A0A4Y7RRP0</accession>
<dbReference type="EC" id="2.7.13.3" evidence="4"/>
<dbReference type="InterPro" id="IPR005467">
    <property type="entry name" value="His_kinase_dom"/>
</dbReference>
<dbReference type="SUPFAM" id="SSF55874">
    <property type="entry name" value="ATPase domain of HSP90 chaperone/DNA topoisomerase II/histidine kinase"/>
    <property type="match status" value="1"/>
</dbReference>
<dbReference type="GO" id="GO:0005737">
    <property type="term" value="C:cytoplasm"/>
    <property type="evidence" value="ECO:0007669"/>
    <property type="project" value="UniProtKB-SubCell"/>
</dbReference>
<evidence type="ECO:0000256" key="12">
    <source>
        <dbReference type="ARBA" id="ARBA00023012"/>
    </source>
</evidence>
<dbReference type="Proteomes" id="UP000297597">
    <property type="component" value="Unassembled WGS sequence"/>
</dbReference>
<dbReference type="InterPro" id="IPR003594">
    <property type="entry name" value="HATPase_dom"/>
</dbReference>
<dbReference type="GO" id="GO:0051539">
    <property type="term" value="F:4 iron, 4 sulfur cluster binding"/>
    <property type="evidence" value="ECO:0007669"/>
    <property type="project" value="UniProtKB-KW"/>
</dbReference>
<name>A0A4Y7RRP0_9FIRM</name>
<comment type="function">
    <text evidence="14">Member of the two-component regulatory system NreB/NreC involved in the control of dissimilatory nitrate/nitrite reduction in response to oxygen. NreB functions as a direct oxygen sensor histidine kinase which is autophosphorylated, in the absence of oxygen, probably at the conserved histidine residue, and transfers its phosphate group probably to a conserved aspartate residue of NreC. NreB/NreC activates the expression of the nitrate (narGHJI) and nitrite (nir) reductase operons, as well as the putative nitrate transporter gene narT.</text>
</comment>
<keyword evidence="19" id="KW-1185">Reference proteome</keyword>
<keyword evidence="11" id="KW-0408">Iron</keyword>
<evidence type="ECO:0000256" key="14">
    <source>
        <dbReference type="ARBA" id="ARBA00024827"/>
    </source>
</evidence>